<evidence type="ECO:0000256" key="4">
    <source>
        <dbReference type="ARBA" id="ARBA00022519"/>
    </source>
</evidence>
<dbReference type="RefSeq" id="WP_232088206.1">
    <property type="nucleotide sequence ID" value="NZ_LT608333.1"/>
</dbReference>
<dbReference type="InterPro" id="IPR023271">
    <property type="entry name" value="Aquaporin-like"/>
</dbReference>
<proteinExistence type="inferred from homology"/>
<gene>
    <name evidence="12" type="primary">focA</name>
    <name evidence="12" type="ORF">KL86DES1_10362</name>
</gene>
<dbReference type="Gene3D" id="1.20.1080.10">
    <property type="entry name" value="Glycerol uptake facilitator protein"/>
    <property type="match status" value="1"/>
</dbReference>
<evidence type="ECO:0000256" key="5">
    <source>
        <dbReference type="ARBA" id="ARBA00022692"/>
    </source>
</evidence>
<keyword evidence="4" id="KW-0997">Cell inner membrane</keyword>
<evidence type="ECO:0000256" key="9">
    <source>
        <dbReference type="ARBA" id="ARBA00049660"/>
    </source>
</evidence>
<comment type="similarity">
    <text evidence="9">Belongs to the FNT transporter (TC 1.A.16) family.</text>
</comment>
<evidence type="ECO:0000256" key="7">
    <source>
        <dbReference type="ARBA" id="ARBA00023136"/>
    </source>
</evidence>
<dbReference type="PANTHER" id="PTHR30520:SF10">
    <property type="entry name" value="FORMATE CHANNEL FOCA-RELATED"/>
    <property type="match status" value="1"/>
</dbReference>
<organism evidence="12">
    <name type="scientific">uncultured Desulfovibrio sp</name>
    <dbReference type="NCBI Taxonomy" id="167968"/>
    <lineage>
        <taxon>Bacteria</taxon>
        <taxon>Pseudomonadati</taxon>
        <taxon>Thermodesulfobacteriota</taxon>
        <taxon>Desulfovibrionia</taxon>
        <taxon>Desulfovibrionales</taxon>
        <taxon>Desulfovibrionaceae</taxon>
        <taxon>Desulfovibrio</taxon>
        <taxon>environmental samples</taxon>
    </lineage>
</organism>
<feature type="transmembrane region" description="Helical" evidence="11">
    <location>
        <begin position="62"/>
        <end position="83"/>
    </location>
</feature>
<dbReference type="AlphaFoldDB" id="A0A212KYN1"/>
<sequence>MNHIAFEALNAAQLYEKALSVMEEKAIKNQRKVFLAAVMAGVFIGLGFVYCAMANVAGAGKIVGGLVFSLGLMLVVVCGGDLFTSSTLTLIPRAHGSVTWRQVFVNWGVVYAGNFVGSILLVTIVLLSGHPWESGGNVALFYINTTAHKLDHTFVEAVFLGILCNLMVCLGVWMSYAGRSLLDKMAACLLPVGLFIACGFEHSVANMFMIPMGIICGQIMPPEVAAKLASPHALTSELTWWNFLIKNLIPVTLGNIIGGGILVGLYQWNLHSPRRNKQSGRFCHSENPGHSGLHDLHGDGRA</sequence>
<evidence type="ECO:0000256" key="1">
    <source>
        <dbReference type="ARBA" id="ARBA00004429"/>
    </source>
</evidence>
<reference evidence="12" key="1">
    <citation type="submission" date="2016-08" db="EMBL/GenBank/DDBJ databases">
        <authorList>
            <person name="Seilhamer J.J."/>
        </authorList>
    </citation>
    <scope>NUCLEOTIDE SEQUENCE</scope>
    <source>
        <strain evidence="12">86-1</strain>
    </source>
</reference>
<keyword evidence="5 11" id="KW-0812">Transmembrane</keyword>
<keyword evidence="6 11" id="KW-1133">Transmembrane helix</keyword>
<feature type="transmembrane region" description="Helical" evidence="11">
    <location>
        <begin position="104"/>
        <end position="127"/>
    </location>
</feature>
<evidence type="ECO:0000256" key="2">
    <source>
        <dbReference type="ARBA" id="ARBA00022448"/>
    </source>
</evidence>
<feature type="transmembrane region" description="Helical" evidence="11">
    <location>
        <begin position="240"/>
        <end position="266"/>
    </location>
</feature>
<dbReference type="NCBIfam" id="TIGR04060">
    <property type="entry name" value="formate_focA"/>
    <property type="match status" value="1"/>
</dbReference>
<dbReference type="Pfam" id="PF01226">
    <property type="entry name" value="Form_Nir_trans"/>
    <property type="match status" value="1"/>
</dbReference>
<dbReference type="GO" id="GO:0005886">
    <property type="term" value="C:plasma membrane"/>
    <property type="evidence" value="ECO:0007669"/>
    <property type="project" value="UniProtKB-SubCell"/>
</dbReference>
<keyword evidence="7 11" id="KW-0472">Membrane</keyword>
<dbReference type="InterPro" id="IPR000292">
    <property type="entry name" value="For/NO2_transpt"/>
</dbReference>
<name>A0A212KYN1_9BACT</name>
<evidence type="ECO:0000256" key="10">
    <source>
        <dbReference type="SAM" id="MobiDB-lite"/>
    </source>
</evidence>
<dbReference type="EMBL" id="FMJC01000001">
    <property type="protein sequence ID" value="SCM70366.1"/>
    <property type="molecule type" value="Genomic_DNA"/>
</dbReference>
<dbReference type="PANTHER" id="PTHR30520">
    <property type="entry name" value="FORMATE TRANSPORTER-RELATED"/>
    <property type="match status" value="1"/>
</dbReference>
<feature type="transmembrane region" description="Helical" evidence="11">
    <location>
        <begin position="157"/>
        <end position="176"/>
    </location>
</feature>
<feature type="compositionally biased region" description="Basic and acidic residues" evidence="10">
    <location>
        <begin position="292"/>
        <end position="302"/>
    </location>
</feature>
<dbReference type="InterPro" id="IPR023999">
    <property type="entry name" value="Formate_transptr_FocA"/>
</dbReference>
<dbReference type="NCBIfam" id="TIGR00790">
    <property type="entry name" value="fnt"/>
    <property type="match status" value="1"/>
</dbReference>
<keyword evidence="2" id="KW-0813">Transport</keyword>
<dbReference type="PROSITE" id="PS01005">
    <property type="entry name" value="FORMATE_NITRITE_TP_1"/>
    <property type="match status" value="1"/>
</dbReference>
<protein>
    <submittedName>
        <fullName evidence="12">Putative formate transporter 1</fullName>
    </submittedName>
</protein>
<dbReference type="InterPro" id="IPR024002">
    <property type="entry name" value="For/NO2_transpt_CS"/>
</dbReference>
<accession>A0A212KYN1</accession>
<evidence type="ECO:0000256" key="8">
    <source>
        <dbReference type="ARBA" id="ARBA00035914"/>
    </source>
</evidence>
<comment type="subcellular location">
    <subcellularLocation>
        <location evidence="1">Cell inner membrane</location>
        <topology evidence="1">Multi-pass membrane protein</topology>
    </subcellularLocation>
</comment>
<dbReference type="GO" id="GO:0015499">
    <property type="term" value="F:formate transmembrane transporter activity"/>
    <property type="evidence" value="ECO:0007669"/>
    <property type="project" value="InterPro"/>
</dbReference>
<evidence type="ECO:0000256" key="3">
    <source>
        <dbReference type="ARBA" id="ARBA00022475"/>
    </source>
</evidence>
<evidence type="ECO:0000256" key="6">
    <source>
        <dbReference type="ARBA" id="ARBA00022989"/>
    </source>
</evidence>
<feature type="transmembrane region" description="Helical" evidence="11">
    <location>
        <begin position="33"/>
        <end position="56"/>
    </location>
</feature>
<keyword evidence="3" id="KW-1003">Cell membrane</keyword>
<evidence type="ECO:0000256" key="11">
    <source>
        <dbReference type="SAM" id="Phobius"/>
    </source>
</evidence>
<evidence type="ECO:0000313" key="12">
    <source>
        <dbReference type="EMBL" id="SCM70366.1"/>
    </source>
</evidence>
<comment type="catalytic activity">
    <reaction evidence="8">
        <text>formate(in) = formate(out)</text>
        <dbReference type="Rhea" id="RHEA:29679"/>
        <dbReference type="ChEBI" id="CHEBI:15740"/>
    </reaction>
</comment>
<feature type="region of interest" description="Disordered" evidence="10">
    <location>
        <begin position="279"/>
        <end position="302"/>
    </location>
</feature>
<feature type="transmembrane region" description="Helical" evidence="11">
    <location>
        <begin position="188"/>
        <end position="220"/>
    </location>
</feature>